<evidence type="ECO:0000313" key="1">
    <source>
        <dbReference type="EMBL" id="KAI3810776.1"/>
    </source>
</evidence>
<comment type="caution">
    <text evidence="1">The sequence shown here is derived from an EMBL/GenBank/DDBJ whole genome shotgun (WGS) entry which is preliminary data.</text>
</comment>
<gene>
    <name evidence="1" type="ORF">L1987_20398</name>
</gene>
<dbReference type="EMBL" id="CM042024">
    <property type="protein sequence ID" value="KAI3810776.1"/>
    <property type="molecule type" value="Genomic_DNA"/>
</dbReference>
<reference evidence="1 2" key="2">
    <citation type="journal article" date="2022" name="Mol. Ecol. Resour.">
        <title>The genomes of chicory, endive, great burdock and yacon provide insights into Asteraceae paleo-polyploidization history and plant inulin production.</title>
        <authorList>
            <person name="Fan W."/>
            <person name="Wang S."/>
            <person name="Wang H."/>
            <person name="Wang A."/>
            <person name="Jiang F."/>
            <person name="Liu H."/>
            <person name="Zhao H."/>
            <person name="Xu D."/>
            <person name="Zhang Y."/>
        </authorList>
    </citation>
    <scope>NUCLEOTIDE SEQUENCE [LARGE SCALE GENOMIC DNA]</scope>
    <source>
        <strain evidence="2">cv. Yunnan</strain>
        <tissue evidence="1">Leaves</tissue>
    </source>
</reference>
<reference evidence="2" key="1">
    <citation type="journal article" date="2022" name="Mol. Ecol. Resour.">
        <title>The genomes of chicory, endive, great burdock and yacon provide insights into Asteraceae palaeo-polyploidization history and plant inulin production.</title>
        <authorList>
            <person name="Fan W."/>
            <person name="Wang S."/>
            <person name="Wang H."/>
            <person name="Wang A."/>
            <person name="Jiang F."/>
            <person name="Liu H."/>
            <person name="Zhao H."/>
            <person name="Xu D."/>
            <person name="Zhang Y."/>
        </authorList>
    </citation>
    <scope>NUCLEOTIDE SEQUENCE [LARGE SCALE GENOMIC DNA]</scope>
    <source>
        <strain evidence="2">cv. Yunnan</strain>
    </source>
</reference>
<organism evidence="1 2">
    <name type="scientific">Smallanthus sonchifolius</name>
    <dbReference type="NCBI Taxonomy" id="185202"/>
    <lineage>
        <taxon>Eukaryota</taxon>
        <taxon>Viridiplantae</taxon>
        <taxon>Streptophyta</taxon>
        <taxon>Embryophyta</taxon>
        <taxon>Tracheophyta</taxon>
        <taxon>Spermatophyta</taxon>
        <taxon>Magnoliopsida</taxon>
        <taxon>eudicotyledons</taxon>
        <taxon>Gunneridae</taxon>
        <taxon>Pentapetalae</taxon>
        <taxon>asterids</taxon>
        <taxon>campanulids</taxon>
        <taxon>Asterales</taxon>
        <taxon>Asteraceae</taxon>
        <taxon>Asteroideae</taxon>
        <taxon>Heliantheae alliance</taxon>
        <taxon>Millerieae</taxon>
        <taxon>Smallanthus</taxon>
    </lineage>
</organism>
<name>A0ACB9ITF4_9ASTR</name>
<protein>
    <submittedName>
        <fullName evidence="1">Uncharacterized protein</fullName>
    </submittedName>
</protein>
<sequence>MEIAGLAKWMGSHKLNDHEAWRKIKGADGSKALWLEVERNACYPEESAHRKNKKIRKIKGNNPFKKPTARGAKPTDSEMAEPEGKTQRTRHKIWFSKNFGGYARVLIELKVEMDLTEAVKVWYPRVNGSKGKHVNIETEYLHVPDKCTHCMVFGHSHATFKVCPRSEEELSKEGTNKDVNLGNMGDMPNLPKPPDNGGFTLVRRRRGLARHPDREVGNRKPKLYTPNNRRQAREGHQDRYRDKGNHVDLTYDRNIVNKF</sequence>
<evidence type="ECO:0000313" key="2">
    <source>
        <dbReference type="Proteomes" id="UP001056120"/>
    </source>
</evidence>
<dbReference type="Proteomes" id="UP001056120">
    <property type="component" value="Linkage Group LG07"/>
</dbReference>
<proteinExistence type="predicted"/>
<accession>A0ACB9ITF4</accession>
<keyword evidence="2" id="KW-1185">Reference proteome</keyword>